<feature type="domain" description="Clu" evidence="2">
    <location>
        <begin position="209"/>
        <end position="456"/>
    </location>
</feature>
<dbReference type="Pfam" id="PF13236">
    <property type="entry name" value="CLU"/>
    <property type="match status" value="1"/>
</dbReference>
<accession>A0A7J6Y9A5</accession>
<dbReference type="Proteomes" id="UP000583944">
    <property type="component" value="Unassembled WGS sequence"/>
</dbReference>
<protein>
    <recommendedName>
        <fullName evidence="2">Clu domain-containing protein</fullName>
    </recommendedName>
</protein>
<dbReference type="PROSITE" id="PS51823">
    <property type="entry name" value="CLU"/>
    <property type="match status" value="1"/>
</dbReference>
<dbReference type="PANTHER" id="PTHR12601">
    <property type="entry name" value="EUKARYOTIC TRANSLATION INITIATION FACTOR 3 SUBUNIT EIF-3"/>
    <property type="match status" value="1"/>
</dbReference>
<dbReference type="PROSITE" id="PS51257">
    <property type="entry name" value="PROKAR_LIPOPROTEIN"/>
    <property type="match status" value="1"/>
</dbReference>
<keyword evidence="1" id="KW-1133">Transmembrane helix</keyword>
<dbReference type="InterPro" id="IPR025697">
    <property type="entry name" value="CLU_dom"/>
</dbReference>
<reference evidence="3 4" key="1">
    <citation type="journal article" date="2019" name="Genome Biol. Evol.">
        <title>Nanopore Sequencing Significantly Improves Genome Assembly of the Protozoan Parasite Trypanosoma cruzi.</title>
        <authorList>
            <person name="Diaz-Viraque F."/>
            <person name="Pita S."/>
            <person name="Greif G."/>
            <person name="de Souza R.C.M."/>
            <person name="Iraola G."/>
            <person name="Robello C."/>
        </authorList>
    </citation>
    <scope>NUCLEOTIDE SEQUENCE [LARGE SCALE GENOMIC DNA]</scope>
    <source>
        <strain evidence="3 4">Berenice</strain>
    </source>
</reference>
<dbReference type="EMBL" id="JABDHM010000021">
    <property type="protein sequence ID" value="KAF5223153.1"/>
    <property type="molecule type" value="Genomic_DNA"/>
</dbReference>
<comment type="caution">
    <text evidence="3">The sequence shown here is derived from an EMBL/GenBank/DDBJ whole genome shotgun (WGS) entry which is preliminary data.</text>
</comment>
<dbReference type="AlphaFoldDB" id="A0A7J6Y9A5"/>
<keyword evidence="1" id="KW-0812">Transmembrane</keyword>
<dbReference type="Pfam" id="PF12807">
    <property type="entry name" value="eIF3_p135"/>
    <property type="match status" value="1"/>
</dbReference>
<keyword evidence="1" id="KW-0472">Membrane</keyword>
<evidence type="ECO:0000259" key="2">
    <source>
        <dbReference type="PROSITE" id="PS51823"/>
    </source>
</evidence>
<evidence type="ECO:0000313" key="4">
    <source>
        <dbReference type="Proteomes" id="UP000583944"/>
    </source>
</evidence>
<dbReference type="InterPro" id="IPR033646">
    <property type="entry name" value="CLU-central"/>
</dbReference>
<organism evidence="3 4">
    <name type="scientific">Trypanosoma cruzi</name>
    <dbReference type="NCBI Taxonomy" id="5693"/>
    <lineage>
        <taxon>Eukaryota</taxon>
        <taxon>Discoba</taxon>
        <taxon>Euglenozoa</taxon>
        <taxon>Kinetoplastea</taxon>
        <taxon>Metakinetoplastina</taxon>
        <taxon>Trypanosomatida</taxon>
        <taxon>Trypanosomatidae</taxon>
        <taxon>Trypanosoma</taxon>
        <taxon>Schizotrypanum</taxon>
    </lineage>
</organism>
<name>A0A7J6Y9A5_TRYCR</name>
<evidence type="ECO:0000313" key="3">
    <source>
        <dbReference type="EMBL" id="KAF5223153.1"/>
    </source>
</evidence>
<feature type="transmembrane region" description="Helical" evidence="1">
    <location>
        <begin position="12"/>
        <end position="38"/>
    </location>
</feature>
<gene>
    <name evidence="3" type="ORF">ECC02_003692</name>
</gene>
<dbReference type="VEuPathDB" id="TriTrypDB:BCY84_18339"/>
<evidence type="ECO:0000256" key="1">
    <source>
        <dbReference type="SAM" id="Phobius"/>
    </source>
</evidence>
<dbReference type="VEuPathDB" id="TriTrypDB:ECC02_003692"/>
<proteinExistence type="predicted"/>
<sequence length="808" mass="90255">MIDSPRNLRVFSLYYMLISINFFVIAGCFIVMGSQLFLVDPASPHMVRLPPQQQGGGRRASAARVSNASAPLQPPVVAAAQVAAPASSEASVVYWQLLGASASLHQGPLGDVVGVVPCGTVIREVRRYMDPFGSWWVALKANDGNILWALLSTERETEISEEHARWQKVYNERLLPQGFSETDRQEEARVLRRAVIPVEMNSKAAPSKDVAVHDVRVFEECWHNFSAVTNRGRDWNAEYQRLVELVLFEKWEKSVSASEELQRFMRQFLTAAEEAALSVIADMLRPSSDRVAKGPIVGSVGSFLYNNLLVKLAIDDGSGNTRGDTHAWRQASQTLQAMRLIALEGPRRLLYSPPSALITFTGFRCCVMAIPPVEVKNIVHLSLEERGSTLDAPEFVRSQLMDLGQALNLKQHHLRSATGDVVTLTTPLGMAVVAGHDKRLYLINTSRLIPACVFVTITEADADEAVMLRFRPEFLLSYGKPLSSDSFVKDAATPEDNADVVEATEWIRDEVIPAVAAMIGFLRAVDVPRQDPVECRLCSHKMENELRFVVCHSIEMCCCICSHCYTQRLSEDKKDNLLFCDAVKCDTAVRSPKGLLIEPPINSIFHANGLNMRFLPFVYYRLPHVSRFAVAHYLEIEMIARTAVRLLRDKLRRTAQSVDEVKIVCQEFLLGLLQSSGAKAKHFWAYELGPALESLYGVQMPFDTSEIDVELLYHRVAQLSGVHLHMASVASLHTEKPYLQLAEVRPLIKAIHPPLLVDEASHEKRRAALLQCLEGILLFWIGFSANGNDDGDVDSAQPFYMTERESWM</sequence>
<dbReference type="InterPro" id="IPR027523">
    <property type="entry name" value="CLU_prot"/>
</dbReference>